<comment type="catalytic activity">
    <reaction evidence="6">
        <text>Endonucleolytic cleavage at apurinic or apyrimidinic sites to products with a 5'-phosphate.</text>
        <dbReference type="EC" id="3.1.21.7"/>
    </reaction>
</comment>
<evidence type="ECO:0000256" key="5">
    <source>
        <dbReference type="ARBA" id="ARBA00022801"/>
    </source>
</evidence>
<dbReference type="EMBL" id="JAQFWQ010000062">
    <property type="protein sequence ID" value="MDA2812917.1"/>
    <property type="molecule type" value="Genomic_DNA"/>
</dbReference>
<dbReference type="CDD" id="cd06559">
    <property type="entry name" value="Endonuclease_V"/>
    <property type="match status" value="1"/>
</dbReference>
<dbReference type="GO" id="GO:0004519">
    <property type="term" value="F:endonuclease activity"/>
    <property type="evidence" value="ECO:0007669"/>
    <property type="project" value="UniProtKB-KW"/>
</dbReference>
<dbReference type="EC" id="3.1.21.7" evidence="6"/>
<keyword evidence="4 6" id="KW-0255">Endonuclease</keyword>
<sequence length="241" mass="25583">MIADPDRISRPGLWPSDPDEARALQERLAPEVRTEPLDAGAVRLAAGLDVSYAPDEDRLVAAAVVLSLPGLEVVEAATADAAPAFPYVPGLFAFRELPPLLEAIGRLSVEPDVFVCDGFGLAHPRRFGLACHLGWLLDRPTIGVGKSPFVGRSDEPGAERGARAPLVADDGAEVGCALRTRAGVRPVYVSVGHRADLEGAVDLVLRLTPRYRLPETVRAADHLSRERLKGLSAAEGRAVGP</sequence>
<evidence type="ECO:0000256" key="1">
    <source>
        <dbReference type="ARBA" id="ARBA00004496"/>
    </source>
</evidence>
<feature type="region of interest" description="Disordered" evidence="7">
    <location>
        <begin position="1"/>
        <end position="20"/>
    </location>
</feature>
<gene>
    <name evidence="6" type="primary">nfi</name>
    <name evidence="8" type="ORF">O4J56_19890</name>
</gene>
<comment type="subcellular location">
    <subcellularLocation>
        <location evidence="1 6">Cytoplasm</location>
    </subcellularLocation>
</comment>
<keyword evidence="9" id="KW-1185">Reference proteome</keyword>
<comment type="function">
    <text evidence="6">DNA repair enzyme involved in the repair of deaminated bases. Selectively cleaves double-stranded DNA at the second phosphodiester bond 3' to a deoxyinosine leaving behind the intact lesion on the nicked DNA.</text>
</comment>
<evidence type="ECO:0000313" key="9">
    <source>
        <dbReference type="Proteomes" id="UP001527866"/>
    </source>
</evidence>
<feature type="binding site" evidence="6">
    <location>
        <position position="117"/>
    </location>
    <ligand>
        <name>Mg(2+)</name>
        <dbReference type="ChEBI" id="CHEBI:18420"/>
    </ligand>
</feature>
<keyword evidence="6" id="KW-0479">Metal-binding</keyword>
<keyword evidence="6" id="KW-0460">Magnesium</keyword>
<dbReference type="HAMAP" id="MF_00801">
    <property type="entry name" value="Endonuclease_5"/>
    <property type="match status" value="1"/>
</dbReference>
<evidence type="ECO:0000256" key="7">
    <source>
        <dbReference type="SAM" id="MobiDB-lite"/>
    </source>
</evidence>
<evidence type="ECO:0000313" key="8">
    <source>
        <dbReference type="EMBL" id="MDA2812917.1"/>
    </source>
</evidence>
<protein>
    <recommendedName>
        <fullName evidence="6">Endonuclease V</fullName>
        <ecNumber evidence="6">3.1.21.7</ecNumber>
    </recommendedName>
    <alternativeName>
        <fullName evidence="6">Deoxyinosine 3'endonuclease</fullName>
    </alternativeName>
    <alternativeName>
        <fullName evidence="6">Deoxyribonuclease V</fullName>
        <shortName evidence="6">DNase V</shortName>
    </alternativeName>
</protein>
<evidence type="ECO:0000256" key="2">
    <source>
        <dbReference type="ARBA" id="ARBA00022490"/>
    </source>
</evidence>
<keyword evidence="3 6" id="KW-0540">Nuclease</keyword>
<dbReference type="Pfam" id="PF04493">
    <property type="entry name" value="Endonuclease_5"/>
    <property type="match status" value="1"/>
</dbReference>
<keyword evidence="2 6" id="KW-0963">Cytoplasm</keyword>
<reference evidence="8 9" key="1">
    <citation type="submission" date="2023-01" db="EMBL/GenBank/DDBJ databases">
        <title>Draft genome sequence of Nocardiopsis sp. RSe5-2 isolated from halophytes.</title>
        <authorList>
            <person name="Duangmal K."/>
            <person name="Chantavorakit T."/>
        </authorList>
    </citation>
    <scope>NUCLEOTIDE SEQUENCE [LARGE SCALE GENOMIC DNA]</scope>
    <source>
        <strain evidence="8 9">RSe5-2</strain>
    </source>
</reference>
<evidence type="ECO:0000256" key="6">
    <source>
        <dbReference type="HAMAP-Rule" id="MF_00801"/>
    </source>
</evidence>
<name>A0ABT4U7I4_9ACTN</name>
<evidence type="ECO:0000256" key="3">
    <source>
        <dbReference type="ARBA" id="ARBA00022722"/>
    </source>
</evidence>
<keyword evidence="6" id="KW-0227">DNA damage</keyword>
<feature type="binding site" evidence="6">
    <location>
        <position position="49"/>
    </location>
    <ligand>
        <name>Mg(2+)</name>
        <dbReference type="ChEBI" id="CHEBI:18420"/>
    </ligand>
</feature>
<accession>A0ABT4U7I4</accession>
<dbReference type="Proteomes" id="UP001527866">
    <property type="component" value="Unassembled WGS sequence"/>
</dbReference>
<dbReference type="PANTHER" id="PTHR28511">
    <property type="entry name" value="ENDONUCLEASE V"/>
    <property type="match status" value="1"/>
</dbReference>
<keyword evidence="5 6" id="KW-0378">Hydrolase</keyword>
<comment type="similarity">
    <text evidence="6">Belongs to the endonuclease V family.</text>
</comment>
<dbReference type="RefSeq" id="WP_270687639.1">
    <property type="nucleotide sequence ID" value="NZ_JAQFWQ010000062.1"/>
</dbReference>
<dbReference type="PANTHER" id="PTHR28511:SF1">
    <property type="entry name" value="ENDONUCLEASE V"/>
    <property type="match status" value="1"/>
</dbReference>
<feature type="site" description="Interaction with target DNA" evidence="6">
    <location>
        <position position="87"/>
    </location>
</feature>
<evidence type="ECO:0000256" key="4">
    <source>
        <dbReference type="ARBA" id="ARBA00022759"/>
    </source>
</evidence>
<dbReference type="Gene3D" id="3.30.2170.10">
    <property type="entry name" value="archaeoglobus fulgidus dsm 4304 superfamily"/>
    <property type="match status" value="1"/>
</dbReference>
<organism evidence="8 9">
    <name type="scientific">Nocardiopsis endophytica</name>
    <dbReference type="NCBI Taxonomy" id="3018445"/>
    <lineage>
        <taxon>Bacteria</taxon>
        <taxon>Bacillati</taxon>
        <taxon>Actinomycetota</taxon>
        <taxon>Actinomycetes</taxon>
        <taxon>Streptosporangiales</taxon>
        <taxon>Nocardiopsidaceae</taxon>
        <taxon>Nocardiopsis</taxon>
    </lineage>
</organism>
<keyword evidence="6" id="KW-0234">DNA repair</keyword>
<comment type="caution">
    <text evidence="8">The sequence shown here is derived from an EMBL/GenBank/DDBJ whole genome shotgun (WGS) entry which is preliminary data.</text>
</comment>
<dbReference type="InterPro" id="IPR007581">
    <property type="entry name" value="Endonuclease-V"/>
</dbReference>
<proteinExistence type="inferred from homology"/>
<comment type="cofactor">
    <cofactor evidence="6">
        <name>Mg(2+)</name>
        <dbReference type="ChEBI" id="CHEBI:18420"/>
    </cofactor>
</comment>